<dbReference type="PROSITE" id="PS00893">
    <property type="entry name" value="NUDIX_BOX"/>
    <property type="match status" value="1"/>
</dbReference>
<dbReference type="Gene3D" id="3.90.79.10">
    <property type="entry name" value="Nucleoside Triphosphate Pyrophosphohydrolase"/>
    <property type="match status" value="1"/>
</dbReference>
<dbReference type="PANTHER" id="PTHR43046:SF2">
    <property type="entry name" value="8-OXO-DGTP DIPHOSPHATASE-RELATED"/>
    <property type="match status" value="1"/>
</dbReference>
<dbReference type="CDD" id="cd04677">
    <property type="entry name" value="NUDIX_Hydrolase"/>
    <property type="match status" value="1"/>
</dbReference>
<comment type="cofactor">
    <cofactor evidence="1">
        <name>Mg(2+)</name>
        <dbReference type="ChEBI" id="CHEBI:18420"/>
    </cofactor>
</comment>
<gene>
    <name evidence="5" type="ORF">JOC54_002752</name>
</gene>
<comment type="caution">
    <text evidence="5">The sequence shown here is derived from an EMBL/GenBank/DDBJ whole genome shotgun (WGS) entry which is preliminary data.</text>
</comment>
<evidence type="ECO:0000313" key="5">
    <source>
        <dbReference type="EMBL" id="MBM7839472.1"/>
    </source>
</evidence>
<evidence type="ECO:0000313" key="6">
    <source>
        <dbReference type="Proteomes" id="UP001179280"/>
    </source>
</evidence>
<dbReference type="PRINTS" id="PR00502">
    <property type="entry name" value="NUDIXFAMILY"/>
</dbReference>
<accession>A0ABS2SZ22</accession>
<evidence type="ECO:0000256" key="2">
    <source>
        <dbReference type="ARBA" id="ARBA00022801"/>
    </source>
</evidence>
<dbReference type="EMBL" id="JAFBCV010000008">
    <property type="protein sequence ID" value="MBM7839472.1"/>
    <property type="molecule type" value="Genomic_DNA"/>
</dbReference>
<dbReference type="Proteomes" id="UP001179280">
    <property type="component" value="Unassembled WGS sequence"/>
</dbReference>
<name>A0ABS2SZ22_9BACI</name>
<keyword evidence="2 3" id="KW-0378">Hydrolase</keyword>
<dbReference type="PANTHER" id="PTHR43046">
    <property type="entry name" value="GDP-MANNOSE MANNOSYL HYDROLASE"/>
    <property type="match status" value="1"/>
</dbReference>
<dbReference type="RefSeq" id="WP_204466712.1">
    <property type="nucleotide sequence ID" value="NZ_JAFBCV010000008.1"/>
</dbReference>
<dbReference type="Pfam" id="PF00293">
    <property type="entry name" value="NUDIX"/>
    <property type="match status" value="1"/>
</dbReference>
<proteinExistence type="inferred from homology"/>
<dbReference type="InterPro" id="IPR020476">
    <property type="entry name" value="Nudix_hydrolase"/>
</dbReference>
<evidence type="ECO:0000259" key="4">
    <source>
        <dbReference type="PROSITE" id="PS51462"/>
    </source>
</evidence>
<reference evidence="5" key="1">
    <citation type="submission" date="2021-01" db="EMBL/GenBank/DDBJ databases">
        <title>Genomic Encyclopedia of Type Strains, Phase IV (KMG-IV): sequencing the most valuable type-strain genomes for metagenomic binning, comparative biology and taxonomic classification.</title>
        <authorList>
            <person name="Goeker M."/>
        </authorList>
    </citation>
    <scope>NUCLEOTIDE SEQUENCE</scope>
    <source>
        <strain evidence="5">DSM 21943</strain>
    </source>
</reference>
<comment type="similarity">
    <text evidence="3">Belongs to the Nudix hydrolase family.</text>
</comment>
<dbReference type="InterPro" id="IPR015797">
    <property type="entry name" value="NUDIX_hydrolase-like_dom_sf"/>
</dbReference>
<dbReference type="InterPro" id="IPR000086">
    <property type="entry name" value="NUDIX_hydrolase_dom"/>
</dbReference>
<evidence type="ECO:0000256" key="1">
    <source>
        <dbReference type="ARBA" id="ARBA00001946"/>
    </source>
</evidence>
<sequence length="156" mass="17326">MTYARELRELVGTRPLILPGAVVLILNEDKHVLLQQRLDRSWGLPGGLMELGESLEETARREVKEETGLELGALELIEVCAGKDFHLKLAHGDEIYSVTVVYCAKQTKGEMIIDQVESIDLAYYPLEQLPENLTSGTTAFIEPYLKKAGLGAKNDN</sequence>
<evidence type="ECO:0000256" key="3">
    <source>
        <dbReference type="RuleBase" id="RU003476"/>
    </source>
</evidence>
<dbReference type="InterPro" id="IPR020084">
    <property type="entry name" value="NUDIX_hydrolase_CS"/>
</dbReference>
<feature type="domain" description="Nudix hydrolase" evidence="4">
    <location>
        <begin position="16"/>
        <end position="147"/>
    </location>
</feature>
<protein>
    <submittedName>
        <fullName evidence="5">ADP-ribose pyrophosphatase YjhB (NUDIX family)</fullName>
    </submittedName>
</protein>
<dbReference type="PROSITE" id="PS51462">
    <property type="entry name" value="NUDIX"/>
    <property type="match status" value="1"/>
</dbReference>
<keyword evidence="6" id="KW-1185">Reference proteome</keyword>
<organism evidence="5 6">
    <name type="scientific">Shouchella xiaoxiensis</name>
    <dbReference type="NCBI Taxonomy" id="766895"/>
    <lineage>
        <taxon>Bacteria</taxon>
        <taxon>Bacillati</taxon>
        <taxon>Bacillota</taxon>
        <taxon>Bacilli</taxon>
        <taxon>Bacillales</taxon>
        <taxon>Bacillaceae</taxon>
        <taxon>Shouchella</taxon>
    </lineage>
</organism>
<dbReference type="SUPFAM" id="SSF55811">
    <property type="entry name" value="Nudix"/>
    <property type="match status" value="1"/>
</dbReference>